<keyword evidence="2 9" id="KW-1003">Cell membrane</keyword>
<comment type="catalytic activity">
    <reaction evidence="8">
        <text>fluoride(in) = fluoride(out)</text>
        <dbReference type="Rhea" id="RHEA:76159"/>
        <dbReference type="ChEBI" id="CHEBI:17051"/>
    </reaction>
    <physiologicalReaction direction="left-to-right" evidence="8">
        <dbReference type="Rhea" id="RHEA:76160"/>
    </physiologicalReaction>
</comment>
<keyword evidence="6 9" id="KW-0407">Ion channel</keyword>
<evidence type="ECO:0000256" key="7">
    <source>
        <dbReference type="ARBA" id="ARBA00035120"/>
    </source>
</evidence>
<dbReference type="HAMAP" id="MF_00454">
    <property type="entry name" value="FluC"/>
    <property type="match status" value="1"/>
</dbReference>
<keyword evidence="9" id="KW-0813">Transport</keyword>
<feature type="transmembrane region" description="Helical" evidence="9">
    <location>
        <begin position="36"/>
        <end position="57"/>
    </location>
</feature>
<proteinExistence type="inferred from homology"/>
<protein>
    <recommendedName>
        <fullName evidence="9">Fluoride-specific ion channel FluC</fullName>
    </recommendedName>
</protein>
<keyword evidence="9" id="KW-0406">Ion transport</keyword>
<dbReference type="NCBIfam" id="TIGR00494">
    <property type="entry name" value="crcB"/>
    <property type="match status" value="1"/>
</dbReference>
<comment type="function">
    <text evidence="9">Fluoride-specific ion channel. Important for reducing fluoride concentration in the cell, thus reducing its toxicity.</text>
</comment>
<comment type="subcellular location">
    <subcellularLocation>
        <location evidence="1 9">Cell membrane</location>
        <topology evidence="1 9">Multi-pass membrane protein</topology>
    </subcellularLocation>
</comment>
<dbReference type="GO" id="GO:0046872">
    <property type="term" value="F:metal ion binding"/>
    <property type="evidence" value="ECO:0007669"/>
    <property type="project" value="UniProtKB-KW"/>
</dbReference>
<evidence type="ECO:0000313" key="11">
    <source>
        <dbReference type="Proteomes" id="UP001197609"/>
    </source>
</evidence>
<keyword evidence="3 9" id="KW-0812">Transmembrane</keyword>
<keyword evidence="5 9" id="KW-0472">Membrane</keyword>
<evidence type="ECO:0000256" key="3">
    <source>
        <dbReference type="ARBA" id="ARBA00022692"/>
    </source>
</evidence>
<evidence type="ECO:0000256" key="8">
    <source>
        <dbReference type="ARBA" id="ARBA00035585"/>
    </source>
</evidence>
<reference evidence="10 11" key="1">
    <citation type="journal article" date="2021" name="bioRxiv">
        <title>Unraveling nitrogen, sulfur and carbon metabolic pathways and microbial community transcriptional responses to substrate deprivation and toxicity stresses in a bioreactor mimicking anoxic brackish coastal sediment conditions.</title>
        <authorList>
            <person name="Martins P.D."/>
            <person name="Echeveste M.J."/>
            <person name="Arshad A."/>
            <person name="Kurth J."/>
            <person name="Ouboter H."/>
            <person name="Jetten M.S.M."/>
            <person name="Welte C.U."/>
        </authorList>
    </citation>
    <scope>NUCLEOTIDE SEQUENCE [LARGE SCALE GENOMIC DNA]</scope>
    <source>
        <strain evidence="10">MAG_38</strain>
    </source>
</reference>
<dbReference type="Pfam" id="PF02537">
    <property type="entry name" value="CRCB"/>
    <property type="match status" value="1"/>
</dbReference>
<dbReference type="PANTHER" id="PTHR28259">
    <property type="entry name" value="FLUORIDE EXPORT PROTEIN 1-RELATED"/>
    <property type="match status" value="1"/>
</dbReference>
<sequence length="127" mass="13417">MRELGSVLLVGTGGFIGAVGRYLLSGWVHRLVPMATFPLGTLCVNLSGCFLIGLLGGLSESRQLFSPELRIFIFIGILGGFTTFSSFAHETLALARDAEFARALVNIGGQLIGGLVAAWVGYTLVRG</sequence>
<dbReference type="PANTHER" id="PTHR28259:SF1">
    <property type="entry name" value="FLUORIDE EXPORT PROTEIN 1-RELATED"/>
    <property type="match status" value="1"/>
</dbReference>
<feature type="binding site" evidence="9">
    <location>
        <position position="82"/>
    </location>
    <ligand>
        <name>Na(+)</name>
        <dbReference type="ChEBI" id="CHEBI:29101"/>
        <note>structural</note>
    </ligand>
</feature>
<feature type="transmembrane region" description="Helical" evidence="9">
    <location>
        <begin position="100"/>
        <end position="125"/>
    </location>
</feature>
<evidence type="ECO:0000256" key="4">
    <source>
        <dbReference type="ARBA" id="ARBA00022989"/>
    </source>
</evidence>
<evidence type="ECO:0000256" key="2">
    <source>
        <dbReference type="ARBA" id="ARBA00022475"/>
    </source>
</evidence>
<accession>A0AAJ1AMC3</accession>
<name>A0AAJ1AMC3_9BACT</name>
<comment type="similarity">
    <text evidence="7 9">Belongs to the fluoride channel Fluc/FEX (TC 1.A.43) family.</text>
</comment>
<dbReference type="AlphaFoldDB" id="A0AAJ1AMC3"/>
<dbReference type="GO" id="GO:0062054">
    <property type="term" value="F:fluoride channel activity"/>
    <property type="evidence" value="ECO:0007669"/>
    <property type="project" value="UniProtKB-UniRule"/>
</dbReference>
<evidence type="ECO:0000256" key="6">
    <source>
        <dbReference type="ARBA" id="ARBA00023303"/>
    </source>
</evidence>
<feature type="transmembrane region" description="Helical" evidence="9">
    <location>
        <begin position="69"/>
        <end position="88"/>
    </location>
</feature>
<gene>
    <name evidence="9 10" type="primary">crcB</name>
    <name evidence="9" type="synonym">fluC</name>
    <name evidence="10" type="ORF">K8G79_12760</name>
</gene>
<keyword evidence="9" id="KW-0479">Metal-binding</keyword>
<evidence type="ECO:0000313" key="10">
    <source>
        <dbReference type="EMBL" id="MBZ0160982.1"/>
    </source>
</evidence>
<dbReference type="GO" id="GO:0005886">
    <property type="term" value="C:plasma membrane"/>
    <property type="evidence" value="ECO:0007669"/>
    <property type="project" value="UniProtKB-SubCell"/>
</dbReference>
<dbReference type="Proteomes" id="UP001197609">
    <property type="component" value="Unassembled WGS sequence"/>
</dbReference>
<dbReference type="InterPro" id="IPR003691">
    <property type="entry name" value="FluC"/>
</dbReference>
<evidence type="ECO:0000256" key="9">
    <source>
        <dbReference type="HAMAP-Rule" id="MF_00454"/>
    </source>
</evidence>
<feature type="transmembrane region" description="Helical" evidence="9">
    <location>
        <begin position="7"/>
        <end position="24"/>
    </location>
</feature>
<dbReference type="GO" id="GO:0140114">
    <property type="term" value="P:cellular detoxification of fluoride"/>
    <property type="evidence" value="ECO:0007669"/>
    <property type="project" value="UniProtKB-UniRule"/>
</dbReference>
<evidence type="ECO:0000256" key="1">
    <source>
        <dbReference type="ARBA" id="ARBA00004651"/>
    </source>
</evidence>
<evidence type="ECO:0000256" key="5">
    <source>
        <dbReference type="ARBA" id="ARBA00023136"/>
    </source>
</evidence>
<keyword evidence="4 9" id="KW-1133">Transmembrane helix</keyword>
<comment type="activity regulation">
    <text evidence="9">Na(+) is not transported, but it plays an essential structural role and its presence is essential for fluoride channel function.</text>
</comment>
<dbReference type="EMBL" id="JAIOIU010000162">
    <property type="protein sequence ID" value="MBZ0160982.1"/>
    <property type="molecule type" value="Genomic_DNA"/>
</dbReference>
<keyword evidence="9" id="KW-0915">Sodium</keyword>
<comment type="caution">
    <text evidence="10">The sequence shown here is derived from an EMBL/GenBank/DDBJ whole genome shotgun (WGS) entry which is preliminary data.</text>
</comment>
<feature type="binding site" evidence="9">
    <location>
        <position position="79"/>
    </location>
    <ligand>
        <name>Na(+)</name>
        <dbReference type="ChEBI" id="CHEBI:29101"/>
        <note>structural</note>
    </ligand>
</feature>
<organism evidence="10 11">
    <name type="scientific">Candidatus Methylomirabilis tolerans</name>
    <dbReference type="NCBI Taxonomy" id="3123416"/>
    <lineage>
        <taxon>Bacteria</taxon>
        <taxon>Candidatus Methylomirabilota</taxon>
        <taxon>Candidatus Methylomirabilia</taxon>
        <taxon>Candidatus Methylomirabilales</taxon>
        <taxon>Candidatus Methylomirabilaceae</taxon>
        <taxon>Candidatus Methylomirabilis</taxon>
    </lineage>
</organism>